<organism evidence="3 4">
    <name type="scientific">Filimonas lacunae</name>
    <dbReference type="NCBI Taxonomy" id="477680"/>
    <lineage>
        <taxon>Bacteria</taxon>
        <taxon>Pseudomonadati</taxon>
        <taxon>Bacteroidota</taxon>
        <taxon>Chitinophagia</taxon>
        <taxon>Chitinophagales</taxon>
        <taxon>Chitinophagaceae</taxon>
        <taxon>Filimonas</taxon>
    </lineage>
</organism>
<dbReference type="KEGG" id="fln:FLA_3255"/>
<keyword evidence="4" id="KW-1185">Reference proteome</keyword>
<dbReference type="InterPro" id="IPR036291">
    <property type="entry name" value="NAD(P)-bd_dom_sf"/>
</dbReference>
<reference evidence="4" key="1">
    <citation type="submission" date="2017-01" db="EMBL/GenBank/DDBJ databases">
        <authorList>
            <person name="Varghese N."/>
            <person name="Submissions S."/>
        </authorList>
    </citation>
    <scope>NUCLEOTIDE SEQUENCE [LARGE SCALE GENOMIC DNA]</scope>
    <source>
        <strain evidence="4">DSM 21054</strain>
    </source>
</reference>
<dbReference type="PRINTS" id="PR00081">
    <property type="entry name" value="GDHRDH"/>
</dbReference>
<sequence length="265" mass="27921">MNYNLAGKRALVTGSSAGLGEAIAIMMAAEGIHVIIHGRNAERAQAVMQQIIDNGGSAEIALGDLATDEGADSVAQAALAAGPVDILVNNAGFYAHTSWSNTSTADWLEVYNVNVVSYVRMIQRIVPTMKKQGWGRVINIGGGLGVQPINELPHYNASLAARHNMSVSLARQLSGTGITSNVVAPGAIMNPGVEQWLRNAAPQKGWGTDIAEIERNAVKDLVPNDANRFGRQEEVAAAVLYLSSAYADYVSGALLRVDGGTVRSI</sequence>
<gene>
    <name evidence="3" type="ORF">SAMN05421788_102146</name>
</gene>
<dbReference type="PRINTS" id="PR00080">
    <property type="entry name" value="SDRFAMILY"/>
</dbReference>
<name>A0A173MHX9_9BACT</name>
<dbReference type="OrthoDB" id="9804774at2"/>
<dbReference type="InterPro" id="IPR002347">
    <property type="entry name" value="SDR_fam"/>
</dbReference>
<dbReference type="PANTHER" id="PTHR42879:SF2">
    <property type="entry name" value="3-OXOACYL-[ACYL-CARRIER-PROTEIN] REDUCTASE FABG"/>
    <property type="match status" value="1"/>
</dbReference>
<dbReference type="SUPFAM" id="SSF51735">
    <property type="entry name" value="NAD(P)-binding Rossmann-fold domains"/>
    <property type="match status" value="1"/>
</dbReference>
<evidence type="ECO:0000256" key="2">
    <source>
        <dbReference type="RuleBase" id="RU000363"/>
    </source>
</evidence>
<evidence type="ECO:0000313" key="4">
    <source>
        <dbReference type="Proteomes" id="UP000186917"/>
    </source>
</evidence>
<dbReference type="Gene3D" id="3.40.50.720">
    <property type="entry name" value="NAD(P)-binding Rossmann-like Domain"/>
    <property type="match status" value="1"/>
</dbReference>
<dbReference type="Proteomes" id="UP000186917">
    <property type="component" value="Unassembled WGS sequence"/>
</dbReference>
<dbReference type="EMBL" id="FTOR01000002">
    <property type="protein sequence ID" value="SIS92857.1"/>
    <property type="molecule type" value="Genomic_DNA"/>
</dbReference>
<evidence type="ECO:0000313" key="3">
    <source>
        <dbReference type="EMBL" id="SIS92857.1"/>
    </source>
</evidence>
<dbReference type="Pfam" id="PF00106">
    <property type="entry name" value="adh_short"/>
    <property type="match status" value="1"/>
</dbReference>
<accession>A0A173MHX9</accession>
<dbReference type="RefSeq" id="WP_076377690.1">
    <property type="nucleotide sequence ID" value="NZ_AP017422.1"/>
</dbReference>
<protein>
    <submittedName>
        <fullName evidence="3">Short-chain dehydrogenase</fullName>
    </submittedName>
</protein>
<dbReference type="PANTHER" id="PTHR42879">
    <property type="entry name" value="3-OXOACYL-(ACYL-CARRIER-PROTEIN) REDUCTASE"/>
    <property type="match status" value="1"/>
</dbReference>
<proteinExistence type="inferred from homology"/>
<dbReference type="InterPro" id="IPR050259">
    <property type="entry name" value="SDR"/>
</dbReference>
<evidence type="ECO:0000256" key="1">
    <source>
        <dbReference type="ARBA" id="ARBA00006484"/>
    </source>
</evidence>
<dbReference type="AlphaFoldDB" id="A0A173MHX9"/>
<comment type="similarity">
    <text evidence="1 2">Belongs to the short-chain dehydrogenases/reductases (SDR) family.</text>
</comment>
<dbReference type="STRING" id="477680.SAMN05421788_102146"/>